<dbReference type="PhylomeDB" id="E9I3Y3"/>
<comment type="caution">
    <text evidence="9">Lacks conserved residue(s) required for the propagation of feature annotation.</text>
</comment>
<feature type="transmembrane region" description="Helical" evidence="9">
    <location>
        <begin position="49"/>
        <end position="69"/>
    </location>
</feature>
<evidence type="ECO:0000313" key="11">
    <source>
        <dbReference type="Proteomes" id="UP000000305"/>
    </source>
</evidence>
<feature type="transmembrane region" description="Helical" evidence="9">
    <location>
        <begin position="90"/>
        <end position="117"/>
    </location>
</feature>
<accession>E9I3Y3</accession>
<dbReference type="InParanoid" id="E9I3Y3"/>
<evidence type="ECO:0000256" key="1">
    <source>
        <dbReference type="ARBA" id="ARBA00003566"/>
    </source>
</evidence>
<feature type="transmembrane region" description="Helical" evidence="9">
    <location>
        <begin position="20"/>
        <end position="43"/>
    </location>
</feature>
<dbReference type="eggNOG" id="KOG2887">
    <property type="taxonomic scope" value="Eukaryota"/>
</dbReference>
<comment type="function">
    <text evidence="1 9">May be involved in fusion of retrograde transport vesicles derived from an endocytic compartment with the Golgi complex.</text>
</comment>
<protein>
    <recommendedName>
        <fullName evidence="9">Vesicle transport protein</fullName>
    </recommendedName>
</protein>
<keyword evidence="3 9" id="KW-0813">Transport</keyword>
<dbReference type="PANTHER" id="PTHR23137:SF6">
    <property type="entry name" value="VESICLE TRANSPORT PROTEIN"/>
    <property type="match status" value="1"/>
</dbReference>
<dbReference type="GO" id="GO:0015031">
    <property type="term" value="P:protein transport"/>
    <property type="evidence" value="ECO:0007669"/>
    <property type="project" value="UniProtKB-KW"/>
</dbReference>
<evidence type="ECO:0000256" key="5">
    <source>
        <dbReference type="ARBA" id="ARBA00022927"/>
    </source>
</evidence>
<evidence type="ECO:0000313" key="10">
    <source>
        <dbReference type="EMBL" id="EFX61298.1"/>
    </source>
</evidence>
<dbReference type="Proteomes" id="UP000000305">
    <property type="component" value="Unassembled WGS sequence"/>
</dbReference>
<evidence type="ECO:0000256" key="9">
    <source>
        <dbReference type="RuleBase" id="RU363111"/>
    </source>
</evidence>
<dbReference type="EMBL" id="GL734808">
    <property type="protein sequence ID" value="EFX61298.1"/>
    <property type="molecule type" value="Genomic_DNA"/>
</dbReference>
<dbReference type="OrthoDB" id="660759at2759"/>
<dbReference type="KEGG" id="dpx:DAPPUDRAFT_69953"/>
<reference evidence="10 11" key="1">
    <citation type="journal article" date="2011" name="Science">
        <title>The ecoresponsive genome of Daphnia pulex.</title>
        <authorList>
            <person name="Colbourne J.K."/>
            <person name="Pfrender M.E."/>
            <person name="Gilbert D."/>
            <person name="Thomas W.K."/>
            <person name="Tucker A."/>
            <person name="Oakley T.H."/>
            <person name="Tokishita S."/>
            <person name="Aerts A."/>
            <person name="Arnold G.J."/>
            <person name="Basu M.K."/>
            <person name="Bauer D.J."/>
            <person name="Caceres C.E."/>
            <person name="Carmel L."/>
            <person name="Casola C."/>
            <person name="Choi J.H."/>
            <person name="Detter J.C."/>
            <person name="Dong Q."/>
            <person name="Dusheyko S."/>
            <person name="Eads B.D."/>
            <person name="Frohlich T."/>
            <person name="Geiler-Samerotte K.A."/>
            <person name="Gerlach D."/>
            <person name="Hatcher P."/>
            <person name="Jogdeo S."/>
            <person name="Krijgsveld J."/>
            <person name="Kriventseva E.V."/>
            <person name="Kultz D."/>
            <person name="Laforsch C."/>
            <person name="Lindquist E."/>
            <person name="Lopez J."/>
            <person name="Manak J.R."/>
            <person name="Muller J."/>
            <person name="Pangilinan J."/>
            <person name="Patwardhan R.P."/>
            <person name="Pitluck S."/>
            <person name="Pritham E.J."/>
            <person name="Rechtsteiner A."/>
            <person name="Rho M."/>
            <person name="Rogozin I.B."/>
            <person name="Sakarya O."/>
            <person name="Salamov A."/>
            <person name="Schaack S."/>
            <person name="Shapiro H."/>
            <person name="Shiga Y."/>
            <person name="Skalitzky C."/>
            <person name="Smith Z."/>
            <person name="Souvorov A."/>
            <person name="Sung W."/>
            <person name="Tang Z."/>
            <person name="Tsuchiya D."/>
            <person name="Tu H."/>
            <person name="Vos H."/>
            <person name="Wang M."/>
            <person name="Wolf Y.I."/>
            <person name="Yamagata H."/>
            <person name="Yamada T."/>
            <person name="Ye Y."/>
            <person name="Shaw J.R."/>
            <person name="Andrews J."/>
            <person name="Crease T.J."/>
            <person name="Tang H."/>
            <person name="Lucas S.M."/>
            <person name="Robertson H.M."/>
            <person name="Bork P."/>
            <person name="Koonin E.V."/>
            <person name="Zdobnov E.M."/>
            <person name="Grigoriev I.V."/>
            <person name="Lynch M."/>
            <person name="Boore J.L."/>
        </authorList>
    </citation>
    <scope>NUCLEOTIDE SEQUENCE [LARGE SCALE GENOMIC DNA]</scope>
</reference>
<dbReference type="InterPro" id="IPR007305">
    <property type="entry name" value="Vesicle_transpt_Got1/SFT2"/>
</dbReference>
<gene>
    <name evidence="10" type="ORF">DAPPUDRAFT_69953</name>
</gene>
<organism evidence="10 11">
    <name type="scientific">Daphnia pulex</name>
    <name type="common">Water flea</name>
    <dbReference type="NCBI Taxonomy" id="6669"/>
    <lineage>
        <taxon>Eukaryota</taxon>
        <taxon>Metazoa</taxon>
        <taxon>Ecdysozoa</taxon>
        <taxon>Arthropoda</taxon>
        <taxon>Crustacea</taxon>
        <taxon>Branchiopoda</taxon>
        <taxon>Diplostraca</taxon>
        <taxon>Cladocera</taxon>
        <taxon>Anomopoda</taxon>
        <taxon>Daphniidae</taxon>
        <taxon>Daphnia</taxon>
    </lineage>
</organism>
<dbReference type="GO" id="GO:0016020">
    <property type="term" value="C:membrane"/>
    <property type="evidence" value="ECO:0007669"/>
    <property type="project" value="UniProtKB-SubCell"/>
</dbReference>
<dbReference type="GO" id="GO:0005737">
    <property type="term" value="C:cytoplasm"/>
    <property type="evidence" value="ECO:0007669"/>
    <property type="project" value="UniProtKB-ARBA"/>
</dbReference>
<evidence type="ECO:0000256" key="2">
    <source>
        <dbReference type="ARBA" id="ARBA00004141"/>
    </source>
</evidence>
<evidence type="ECO:0000256" key="4">
    <source>
        <dbReference type="ARBA" id="ARBA00022692"/>
    </source>
</evidence>
<dbReference type="AlphaFoldDB" id="E9I3Y3"/>
<sequence>MFSFGKEKTLCGDLSYKTRIIGWLACSIVGMVLSLIVSLVFIFSDFDVVAYAILYSIGQILSIAGTCFLSTPAGHCKDMKKKHRIIPSIVYFLSIILTIVIAAATQIAGLVLLFLIIQVGAYYWYTISFIPFGQTIAKKLCQCCLE</sequence>
<comment type="similarity">
    <text evidence="8 9">Belongs to the SFT2 family.</text>
</comment>
<evidence type="ECO:0000256" key="8">
    <source>
        <dbReference type="ARBA" id="ARBA00025800"/>
    </source>
</evidence>
<dbReference type="GO" id="GO:0016192">
    <property type="term" value="P:vesicle-mediated transport"/>
    <property type="evidence" value="ECO:0007669"/>
    <property type="project" value="InterPro"/>
</dbReference>
<name>E9I3Y3_DAPPU</name>
<dbReference type="InterPro" id="IPR011691">
    <property type="entry name" value="Vesicle_transpt_SFT2"/>
</dbReference>
<evidence type="ECO:0000256" key="3">
    <source>
        <dbReference type="ARBA" id="ARBA00022448"/>
    </source>
</evidence>
<keyword evidence="11" id="KW-1185">Reference proteome</keyword>
<keyword evidence="4 9" id="KW-0812">Transmembrane</keyword>
<evidence type="ECO:0000256" key="7">
    <source>
        <dbReference type="ARBA" id="ARBA00023136"/>
    </source>
</evidence>
<proteinExistence type="inferred from homology"/>
<keyword evidence="7 9" id="KW-0472">Membrane</keyword>
<keyword evidence="6 9" id="KW-1133">Transmembrane helix</keyword>
<evidence type="ECO:0000256" key="6">
    <source>
        <dbReference type="ARBA" id="ARBA00022989"/>
    </source>
</evidence>
<dbReference type="STRING" id="6669.E9I3Y3"/>
<comment type="subcellular location">
    <subcellularLocation>
        <location evidence="2 9">Membrane</location>
        <topology evidence="2 9">Multi-pass membrane protein</topology>
    </subcellularLocation>
</comment>
<keyword evidence="5 9" id="KW-0653">Protein transport</keyword>
<dbReference type="Pfam" id="PF04178">
    <property type="entry name" value="Got1"/>
    <property type="match status" value="1"/>
</dbReference>
<dbReference type="GO" id="GO:0012505">
    <property type="term" value="C:endomembrane system"/>
    <property type="evidence" value="ECO:0007669"/>
    <property type="project" value="UniProtKB-ARBA"/>
</dbReference>
<dbReference type="HOGENOM" id="CLU_099529_2_0_1"/>
<dbReference type="PANTHER" id="PTHR23137">
    <property type="entry name" value="VESICLE TRANSPORT PROTEIN-RELATED"/>
    <property type="match status" value="1"/>
</dbReference>